<dbReference type="PANTHER" id="PTHR38926">
    <property type="entry name" value="F-BOX DOMAIN CONTAINING PROTEIN, EXPRESSED"/>
    <property type="match status" value="1"/>
</dbReference>
<dbReference type="SUPFAM" id="SSF52047">
    <property type="entry name" value="RNI-like"/>
    <property type="match status" value="1"/>
</dbReference>
<feature type="coiled-coil region" evidence="1">
    <location>
        <begin position="34"/>
        <end position="61"/>
    </location>
</feature>
<dbReference type="EMBL" id="JACAZI010000006">
    <property type="protein sequence ID" value="KAF7357947.1"/>
    <property type="molecule type" value="Genomic_DNA"/>
</dbReference>
<gene>
    <name evidence="2" type="ORF">MVEN_00841300</name>
</gene>
<name>A0A8H6YEZ8_9AGAR</name>
<dbReference type="Gene3D" id="3.80.10.10">
    <property type="entry name" value="Ribonuclease Inhibitor"/>
    <property type="match status" value="1"/>
</dbReference>
<protein>
    <recommendedName>
        <fullName evidence="4">F-box domain-containing protein</fullName>
    </recommendedName>
</protein>
<dbReference type="Proteomes" id="UP000620124">
    <property type="component" value="Unassembled WGS sequence"/>
</dbReference>
<comment type="caution">
    <text evidence="2">The sequence shown here is derived from an EMBL/GenBank/DDBJ whole genome shotgun (WGS) entry which is preliminary data.</text>
</comment>
<dbReference type="AlphaFoldDB" id="A0A8H6YEZ8"/>
<proteinExistence type="predicted"/>
<evidence type="ECO:0000256" key="1">
    <source>
        <dbReference type="SAM" id="Coils"/>
    </source>
</evidence>
<accession>A0A8H6YEZ8</accession>
<evidence type="ECO:0000313" key="3">
    <source>
        <dbReference type="Proteomes" id="UP000620124"/>
    </source>
</evidence>
<dbReference type="OrthoDB" id="3365698at2759"/>
<dbReference type="InterPro" id="IPR032675">
    <property type="entry name" value="LRR_dom_sf"/>
</dbReference>
<keyword evidence="1" id="KW-0175">Coiled coil</keyword>
<keyword evidence="3" id="KW-1185">Reference proteome</keyword>
<dbReference type="PANTHER" id="PTHR38926:SF72">
    <property type="entry name" value="IM:7136021-RELATED"/>
    <property type="match status" value="1"/>
</dbReference>
<sequence length="541" mass="59264">MASPFAPRLGTNYCPTDDEIVEIKAVLVEPILRLKRLDEEIAQLQKTLDKLAEERDSLSTYVEGHKALISPVRRLPLDIIEEIFVACIPTHRNCVMSASEAPVLLGRICSSWRKISLSTPRLWAKLHIVEPSRGRFGSSNGLLDDKVAQRIDVMKMWLGRSGQCPLSISLQSGPDYDSPPITPTASHPRSGQFLQELILFAGRWQHIRFTTLAASRSTRSISFRLAVYTGSILGCSVVPGFAAFLQRGSSFNPHSLPLRWNQLTNLTVDGPPWQSSMTSEAILQTISQCGQLQTCQLVVNDAVMGAGGTPVVSGQHPPVELPILHTLWLDFGSGPGSAVTRLLEWLHLPELRDFTLHGHTDGGSMASFFGLCPRLERLSIDSNSFTKNSLLENLHALPPTMRHLTINDITHGLDVPIVASLDDEALAVLTPAPGVSICCPALETLTITYCCLISDAALLRFINARMQMADGSGAAHTAPLKRVDVQFNRRMTEDVMPSLKPFTETGGLEVLIAYLPSHSTQFSPWQGLPDAPSPWGYSGTW</sequence>
<organism evidence="2 3">
    <name type="scientific">Mycena venus</name>
    <dbReference type="NCBI Taxonomy" id="2733690"/>
    <lineage>
        <taxon>Eukaryota</taxon>
        <taxon>Fungi</taxon>
        <taxon>Dikarya</taxon>
        <taxon>Basidiomycota</taxon>
        <taxon>Agaricomycotina</taxon>
        <taxon>Agaricomycetes</taxon>
        <taxon>Agaricomycetidae</taxon>
        <taxon>Agaricales</taxon>
        <taxon>Marasmiineae</taxon>
        <taxon>Mycenaceae</taxon>
        <taxon>Mycena</taxon>
    </lineage>
</organism>
<evidence type="ECO:0000313" key="2">
    <source>
        <dbReference type="EMBL" id="KAF7357947.1"/>
    </source>
</evidence>
<reference evidence="2" key="1">
    <citation type="submission" date="2020-05" db="EMBL/GenBank/DDBJ databases">
        <title>Mycena genomes resolve the evolution of fungal bioluminescence.</title>
        <authorList>
            <person name="Tsai I.J."/>
        </authorList>
    </citation>
    <scope>NUCLEOTIDE SEQUENCE</scope>
    <source>
        <strain evidence="2">CCC161011</strain>
    </source>
</reference>
<evidence type="ECO:0008006" key="4">
    <source>
        <dbReference type="Google" id="ProtNLM"/>
    </source>
</evidence>